<reference evidence="6 7" key="1">
    <citation type="submission" date="2018-11" db="EMBL/GenBank/DDBJ databases">
        <title>Sequencing the genomes of 1000 actinobacteria strains.</title>
        <authorList>
            <person name="Klenk H.-P."/>
        </authorList>
    </citation>
    <scope>NUCLEOTIDE SEQUENCE [LARGE SCALE GENOMIC DNA]</scope>
    <source>
        <strain evidence="6 7">DSM 14012</strain>
    </source>
</reference>
<proteinExistence type="predicted"/>
<dbReference type="AlphaFoldDB" id="A0A3N2C6P5"/>
<evidence type="ECO:0000256" key="2">
    <source>
        <dbReference type="ARBA" id="ARBA00022692"/>
    </source>
</evidence>
<feature type="transmembrane region" description="Helical" evidence="5">
    <location>
        <begin position="68"/>
        <end position="87"/>
    </location>
</feature>
<dbReference type="Proteomes" id="UP000266915">
    <property type="component" value="Unassembled WGS sequence"/>
</dbReference>
<sequence length="309" mass="32468">MSAGRWGRWYFAVQALAGAAWWVSVFLVPPVRAATLGSLDPVVMAVLDVPLFVVASALAACAIRWAAILATGWTLLVTVSLGIFAAVTQEAGIGALLMVGAAVGSVTALALVLTGGIPRAWIAIGPFAFRPADASASTVSQLVRTAVEIVAFWGVFLAVIPAVLRFFELRWRVTVALPPGAEQFAVVIGIVVVVLGSVVGLWSAAAMATTGGGTPLPAAMPNRLVIAGPYRVVRNPMAVGSIVQGVGVGLLLSSWIVVVYAVFGAVVWNVLVRPVEEADLEARFGEPYRRYREDLRCWVPSLRPVAARS</sequence>
<evidence type="ECO:0000256" key="3">
    <source>
        <dbReference type="ARBA" id="ARBA00022989"/>
    </source>
</evidence>
<feature type="transmembrane region" description="Helical" evidence="5">
    <location>
        <begin position="43"/>
        <end position="61"/>
    </location>
</feature>
<keyword evidence="2 5" id="KW-0812">Transmembrane</keyword>
<comment type="caution">
    <text evidence="6">The sequence shown here is derived from an EMBL/GenBank/DDBJ whole genome shotgun (WGS) entry which is preliminary data.</text>
</comment>
<comment type="subcellular location">
    <subcellularLocation>
        <location evidence="1">Endomembrane system</location>
        <topology evidence="1">Multi-pass membrane protein</topology>
    </subcellularLocation>
</comment>
<name>A0A3N2C6P5_9MICO</name>
<dbReference type="EMBL" id="RKHL01000001">
    <property type="protein sequence ID" value="ROR83178.1"/>
    <property type="molecule type" value="Genomic_DNA"/>
</dbReference>
<feature type="transmembrane region" description="Helical" evidence="5">
    <location>
        <begin position="93"/>
        <end position="121"/>
    </location>
</feature>
<organism evidence="6 7">
    <name type="scientific">Plantibacter flavus</name>
    <dbReference type="NCBI Taxonomy" id="150123"/>
    <lineage>
        <taxon>Bacteria</taxon>
        <taxon>Bacillati</taxon>
        <taxon>Actinomycetota</taxon>
        <taxon>Actinomycetes</taxon>
        <taxon>Micrococcales</taxon>
        <taxon>Microbacteriaceae</taxon>
        <taxon>Plantibacter</taxon>
    </lineage>
</organism>
<keyword evidence="7" id="KW-1185">Reference proteome</keyword>
<feature type="transmembrane region" description="Helical" evidence="5">
    <location>
        <begin position="142"/>
        <end position="164"/>
    </location>
</feature>
<keyword evidence="4 5" id="KW-0472">Membrane</keyword>
<accession>A0A3N2C6P5</accession>
<evidence type="ECO:0000256" key="1">
    <source>
        <dbReference type="ARBA" id="ARBA00004127"/>
    </source>
</evidence>
<gene>
    <name evidence="6" type="ORF">EDD42_3284</name>
</gene>
<evidence type="ECO:0000256" key="4">
    <source>
        <dbReference type="ARBA" id="ARBA00023136"/>
    </source>
</evidence>
<dbReference type="PANTHER" id="PTHR12714:SF24">
    <property type="entry name" value="SLR1182 PROTEIN"/>
    <property type="match status" value="1"/>
</dbReference>
<keyword evidence="6" id="KW-0489">Methyltransferase</keyword>
<feature type="transmembrane region" description="Helical" evidence="5">
    <location>
        <begin position="184"/>
        <end position="205"/>
    </location>
</feature>
<evidence type="ECO:0000313" key="7">
    <source>
        <dbReference type="Proteomes" id="UP000266915"/>
    </source>
</evidence>
<dbReference type="PANTHER" id="PTHR12714">
    <property type="entry name" value="PROTEIN-S ISOPRENYLCYSTEINE O-METHYLTRANSFERASE"/>
    <property type="match status" value="1"/>
</dbReference>
<protein>
    <submittedName>
        <fullName evidence="6">Protein-S-isoprenylcysteine O-methyltransferase Ste14</fullName>
    </submittedName>
</protein>
<dbReference type="GO" id="GO:0008168">
    <property type="term" value="F:methyltransferase activity"/>
    <property type="evidence" value="ECO:0007669"/>
    <property type="project" value="UniProtKB-KW"/>
</dbReference>
<keyword evidence="6" id="KW-0808">Transferase</keyword>
<dbReference type="Pfam" id="PF04191">
    <property type="entry name" value="PEMT"/>
    <property type="match status" value="1"/>
</dbReference>
<evidence type="ECO:0000313" key="6">
    <source>
        <dbReference type="EMBL" id="ROR83178.1"/>
    </source>
</evidence>
<feature type="transmembrane region" description="Helical" evidence="5">
    <location>
        <begin position="246"/>
        <end position="271"/>
    </location>
</feature>
<dbReference type="InterPro" id="IPR007318">
    <property type="entry name" value="Phopholipid_MeTrfase"/>
</dbReference>
<dbReference type="Gene3D" id="1.20.120.1630">
    <property type="match status" value="1"/>
</dbReference>
<dbReference type="GO" id="GO:0032259">
    <property type="term" value="P:methylation"/>
    <property type="evidence" value="ECO:0007669"/>
    <property type="project" value="UniProtKB-KW"/>
</dbReference>
<keyword evidence="3 5" id="KW-1133">Transmembrane helix</keyword>
<dbReference type="GO" id="GO:0012505">
    <property type="term" value="C:endomembrane system"/>
    <property type="evidence" value="ECO:0007669"/>
    <property type="project" value="UniProtKB-SubCell"/>
</dbReference>
<evidence type="ECO:0000256" key="5">
    <source>
        <dbReference type="SAM" id="Phobius"/>
    </source>
</evidence>